<sequence>MANGVNTSKNSGIVNQFNISQLVVREEADIKLISQQLYQQQKRVLRASGVNT</sequence>
<dbReference type="EMBL" id="JAUSUB010000031">
    <property type="protein sequence ID" value="MDQ0273005.1"/>
    <property type="molecule type" value="Genomic_DNA"/>
</dbReference>
<dbReference type="Proteomes" id="UP001238088">
    <property type="component" value="Unassembled WGS sequence"/>
</dbReference>
<organism evidence="1 2">
    <name type="scientific">Cytobacillus purgationiresistens</name>
    <dbReference type="NCBI Taxonomy" id="863449"/>
    <lineage>
        <taxon>Bacteria</taxon>
        <taxon>Bacillati</taxon>
        <taxon>Bacillota</taxon>
        <taxon>Bacilli</taxon>
        <taxon>Bacillales</taxon>
        <taxon>Bacillaceae</taxon>
        <taxon>Cytobacillus</taxon>
    </lineage>
</organism>
<protein>
    <submittedName>
        <fullName evidence="1">Uncharacterized protein</fullName>
    </submittedName>
</protein>
<proteinExistence type="predicted"/>
<dbReference type="RefSeq" id="WP_307478536.1">
    <property type="nucleotide sequence ID" value="NZ_JAUSUB010000031.1"/>
</dbReference>
<keyword evidence="2" id="KW-1185">Reference proteome</keyword>
<reference evidence="1 2" key="1">
    <citation type="submission" date="2023-07" db="EMBL/GenBank/DDBJ databases">
        <title>Genomic Encyclopedia of Type Strains, Phase IV (KMG-IV): sequencing the most valuable type-strain genomes for metagenomic binning, comparative biology and taxonomic classification.</title>
        <authorList>
            <person name="Goeker M."/>
        </authorList>
    </citation>
    <scope>NUCLEOTIDE SEQUENCE [LARGE SCALE GENOMIC DNA]</scope>
    <source>
        <strain evidence="1 2">DSM 23494</strain>
    </source>
</reference>
<comment type="caution">
    <text evidence="1">The sequence shown here is derived from an EMBL/GenBank/DDBJ whole genome shotgun (WGS) entry which is preliminary data.</text>
</comment>
<accession>A0ABU0ASI0</accession>
<gene>
    <name evidence="1" type="ORF">J2S17_004899</name>
</gene>
<name>A0ABU0ASI0_9BACI</name>
<evidence type="ECO:0000313" key="2">
    <source>
        <dbReference type="Proteomes" id="UP001238088"/>
    </source>
</evidence>
<evidence type="ECO:0000313" key="1">
    <source>
        <dbReference type="EMBL" id="MDQ0273005.1"/>
    </source>
</evidence>